<comment type="caution">
    <text evidence="2">The sequence shown here is derived from an EMBL/GenBank/DDBJ whole genome shotgun (WGS) entry which is preliminary data.</text>
</comment>
<evidence type="ECO:0000313" key="3">
    <source>
        <dbReference type="Proteomes" id="UP000179251"/>
    </source>
</evidence>
<protein>
    <recommendedName>
        <fullName evidence="1">Transcription regulator TrmB N-terminal domain-containing protein</fullName>
    </recommendedName>
</protein>
<dbReference type="InterPro" id="IPR036388">
    <property type="entry name" value="WH-like_DNA-bd_sf"/>
</dbReference>
<evidence type="ECO:0000313" key="2">
    <source>
        <dbReference type="EMBL" id="OGF63104.1"/>
    </source>
</evidence>
<reference evidence="2 3" key="1">
    <citation type="journal article" date="2016" name="Nat. Commun.">
        <title>Thousands of microbial genomes shed light on interconnected biogeochemical processes in an aquifer system.</title>
        <authorList>
            <person name="Anantharaman K."/>
            <person name="Brown C.T."/>
            <person name="Hug L.A."/>
            <person name="Sharon I."/>
            <person name="Castelle C.J."/>
            <person name="Probst A.J."/>
            <person name="Thomas B.C."/>
            <person name="Singh A."/>
            <person name="Wilkins M.J."/>
            <person name="Karaoz U."/>
            <person name="Brodie E.L."/>
            <person name="Williams K.H."/>
            <person name="Hubbard S.S."/>
            <person name="Banfield J.F."/>
        </authorList>
    </citation>
    <scope>NUCLEOTIDE SEQUENCE [LARGE SCALE GENOMIC DNA]</scope>
</reference>
<dbReference type="EMBL" id="MFHD01000007">
    <property type="protein sequence ID" value="OGF63104.1"/>
    <property type="molecule type" value="Genomic_DNA"/>
</dbReference>
<dbReference type="PANTHER" id="PTHR34293">
    <property type="entry name" value="HTH-TYPE TRANSCRIPTIONAL REGULATOR TRMBL2"/>
    <property type="match status" value="1"/>
</dbReference>
<dbReference type="SUPFAM" id="SSF46785">
    <property type="entry name" value="Winged helix' DNA-binding domain"/>
    <property type="match status" value="1"/>
</dbReference>
<gene>
    <name evidence="2" type="ORF">A2834_04330</name>
</gene>
<dbReference type="PANTHER" id="PTHR34293:SF1">
    <property type="entry name" value="HTH-TYPE TRANSCRIPTIONAL REGULATOR TRMBL2"/>
    <property type="match status" value="1"/>
</dbReference>
<dbReference type="Gene3D" id="1.10.10.10">
    <property type="entry name" value="Winged helix-like DNA-binding domain superfamily/Winged helix DNA-binding domain"/>
    <property type="match status" value="1"/>
</dbReference>
<dbReference type="Proteomes" id="UP000179251">
    <property type="component" value="Unassembled WGS sequence"/>
</dbReference>
<dbReference type="InterPro" id="IPR051797">
    <property type="entry name" value="TrmB-like"/>
</dbReference>
<dbReference type="Pfam" id="PF01978">
    <property type="entry name" value="TrmB"/>
    <property type="match status" value="1"/>
</dbReference>
<dbReference type="AlphaFoldDB" id="A0A1F5VI70"/>
<dbReference type="STRING" id="1798325.A2834_04330"/>
<feature type="domain" description="Transcription regulator TrmB N-terminal" evidence="1">
    <location>
        <begin position="8"/>
        <end position="75"/>
    </location>
</feature>
<dbReference type="InterPro" id="IPR002831">
    <property type="entry name" value="Tscrpt_reg_TrmB_N"/>
</dbReference>
<sequence>MSKEKGVLKQLGFSDIAEQIYFILLKKGACSIAELAQLTGKHRPVIYRTLPELTSVNLVAKISKGKRILYKAESPANLSTLSKRQIESINMALPKLLDIFQNKDKKPKVSFFEGKEGIATVYENLMTSTKKEEVIYRYESPRDYKRNKRYYPSLYWKRAGASGDIDKYVITNQKTHQKRHANLNRFSKAVSIPFEDNITEIIGNGKVIFIDYDTETAIVIENERFADFQKSIYKMFFEKL</sequence>
<dbReference type="InterPro" id="IPR036390">
    <property type="entry name" value="WH_DNA-bd_sf"/>
</dbReference>
<evidence type="ECO:0000259" key="1">
    <source>
        <dbReference type="Pfam" id="PF01978"/>
    </source>
</evidence>
<name>A0A1F5VI70_9BACT</name>
<proteinExistence type="predicted"/>
<accession>A0A1F5VI70</accession>
<organism evidence="2 3">
    <name type="scientific">Candidatus Giovannonibacteria bacterium RIFCSPHIGHO2_01_FULL_45_23</name>
    <dbReference type="NCBI Taxonomy" id="1798325"/>
    <lineage>
        <taxon>Bacteria</taxon>
        <taxon>Candidatus Giovannoniibacteriota</taxon>
    </lineage>
</organism>